<feature type="compositionally biased region" description="Basic and acidic residues" evidence="4">
    <location>
        <begin position="210"/>
        <end position="229"/>
    </location>
</feature>
<comment type="subcellular location">
    <subcellularLocation>
        <location evidence="1">Cytoplasm</location>
    </subcellularLocation>
</comment>
<accession>A0A2A2L1I4</accession>
<evidence type="ECO:0000313" key="5">
    <source>
        <dbReference type="EMBL" id="PAV80012.1"/>
    </source>
</evidence>
<dbReference type="Proteomes" id="UP000218231">
    <property type="component" value="Unassembled WGS sequence"/>
</dbReference>
<comment type="caution">
    <text evidence="5">The sequence shown here is derived from an EMBL/GenBank/DDBJ whole genome shotgun (WGS) entry which is preliminary data.</text>
</comment>
<dbReference type="STRING" id="2018661.A0A2A2L1I4"/>
<keyword evidence="2" id="KW-0963">Cytoplasm</keyword>
<feature type="compositionally biased region" description="Basic and acidic residues" evidence="4">
    <location>
        <begin position="88"/>
        <end position="111"/>
    </location>
</feature>
<feature type="region of interest" description="Disordered" evidence="4">
    <location>
        <begin position="79"/>
        <end position="382"/>
    </location>
</feature>
<feature type="compositionally biased region" description="Polar residues" evidence="4">
    <location>
        <begin position="401"/>
        <end position="411"/>
    </location>
</feature>
<evidence type="ECO:0000256" key="3">
    <source>
        <dbReference type="ARBA" id="ARBA00022553"/>
    </source>
</evidence>
<dbReference type="EMBL" id="LIAE01007327">
    <property type="protein sequence ID" value="PAV80012.1"/>
    <property type="molecule type" value="Genomic_DNA"/>
</dbReference>
<keyword evidence="3" id="KW-0597">Phosphoprotein</keyword>
<evidence type="ECO:0000256" key="2">
    <source>
        <dbReference type="ARBA" id="ARBA00022490"/>
    </source>
</evidence>
<reference evidence="5 6" key="1">
    <citation type="journal article" date="2017" name="Curr. Biol.">
        <title>Genome architecture and evolution of a unichromosomal asexual nematode.</title>
        <authorList>
            <person name="Fradin H."/>
            <person name="Zegar C."/>
            <person name="Gutwein M."/>
            <person name="Lucas J."/>
            <person name="Kovtun M."/>
            <person name="Corcoran D."/>
            <person name="Baugh L.R."/>
            <person name="Kiontke K."/>
            <person name="Gunsalus K."/>
            <person name="Fitch D.H."/>
            <person name="Piano F."/>
        </authorList>
    </citation>
    <scope>NUCLEOTIDE SEQUENCE [LARGE SCALE GENOMIC DNA]</scope>
    <source>
        <strain evidence="5">PF1309</strain>
    </source>
</reference>
<feature type="region of interest" description="Disordered" evidence="4">
    <location>
        <begin position="1"/>
        <end position="21"/>
    </location>
</feature>
<feature type="compositionally biased region" description="Gly residues" evidence="4">
    <location>
        <begin position="112"/>
        <end position="127"/>
    </location>
</feature>
<name>A0A2A2L1I4_9BILA</name>
<dbReference type="AlphaFoldDB" id="A0A2A2L1I4"/>
<gene>
    <name evidence="5" type="ORF">WR25_07717</name>
</gene>
<dbReference type="CDD" id="cd14277">
    <property type="entry name" value="UBA_UBP2_like"/>
    <property type="match status" value="1"/>
</dbReference>
<organism evidence="5 6">
    <name type="scientific">Diploscapter pachys</name>
    <dbReference type="NCBI Taxonomy" id="2018661"/>
    <lineage>
        <taxon>Eukaryota</taxon>
        <taxon>Metazoa</taxon>
        <taxon>Ecdysozoa</taxon>
        <taxon>Nematoda</taxon>
        <taxon>Chromadorea</taxon>
        <taxon>Rhabditida</taxon>
        <taxon>Rhabditina</taxon>
        <taxon>Rhabditomorpha</taxon>
        <taxon>Rhabditoidea</taxon>
        <taxon>Rhabditidae</taxon>
        <taxon>Diploscapter</taxon>
    </lineage>
</organism>
<dbReference type="GO" id="GO:0005634">
    <property type="term" value="C:nucleus"/>
    <property type="evidence" value="ECO:0007669"/>
    <property type="project" value="TreeGrafter"/>
</dbReference>
<dbReference type="InterPro" id="IPR051833">
    <property type="entry name" value="TC-DDR_regulator"/>
</dbReference>
<feature type="compositionally biased region" description="Low complexity" evidence="4">
    <location>
        <begin position="251"/>
        <end position="286"/>
    </location>
</feature>
<dbReference type="SUPFAM" id="SSF46934">
    <property type="entry name" value="UBA-like"/>
    <property type="match status" value="1"/>
</dbReference>
<feature type="compositionally biased region" description="Basic and acidic residues" evidence="4">
    <location>
        <begin position="340"/>
        <end position="350"/>
    </location>
</feature>
<feature type="region of interest" description="Disordered" evidence="4">
    <location>
        <begin position="399"/>
        <end position="426"/>
    </location>
</feature>
<feature type="compositionally biased region" description="Gly residues" evidence="4">
    <location>
        <begin position="192"/>
        <end position="208"/>
    </location>
</feature>
<protein>
    <recommendedName>
        <fullName evidence="7">UBA domain-containing protein</fullName>
    </recommendedName>
</protein>
<feature type="compositionally biased region" description="Polar residues" evidence="4">
    <location>
        <begin position="368"/>
        <end position="382"/>
    </location>
</feature>
<evidence type="ECO:0000256" key="1">
    <source>
        <dbReference type="ARBA" id="ARBA00004496"/>
    </source>
</evidence>
<evidence type="ECO:0000256" key="4">
    <source>
        <dbReference type="SAM" id="MobiDB-lite"/>
    </source>
</evidence>
<dbReference type="GO" id="GO:0005737">
    <property type="term" value="C:cytoplasm"/>
    <property type="evidence" value="ECO:0007669"/>
    <property type="project" value="UniProtKB-SubCell"/>
</dbReference>
<proteinExistence type="predicted"/>
<keyword evidence="6" id="KW-1185">Reference proteome</keyword>
<dbReference type="PANTHER" id="PTHR16308">
    <property type="entry name" value="UBIQUITIN ASSOCIATED PROTEIN 2-LIKE/LINGERER"/>
    <property type="match status" value="1"/>
</dbReference>
<dbReference type="Gene3D" id="1.10.8.10">
    <property type="entry name" value="DNA helicase RuvA subunit, C-terminal domain"/>
    <property type="match status" value="1"/>
</dbReference>
<dbReference type="InterPro" id="IPR009060">
    <property type="entry name" value="UBA-like_sf"/>
</dbReference>
<sequence>MGIKSDTKSFSKSTTPTAEQLRISQLTALPEGSSDEWPNNIQKLIKRVIETTRCSQSQAELALFDHDNNLEEAVNYIIENQNNTDSWTEPKKKGDKKKEDEVPVGRYRRGEANGGAGLTGRGRGGAKIGTRGRGGDRERSDRPPRADRPMTNGDGNAAHSFHNEKVIHTGGSGRGEGRGGRGRGASSSNFRGRGGNRGGEHNSGGGYQAGRKDKENDDLSIPLKDDYNDWKSGPKVFNRTDETSSTVTDPTASSSLSLSVTASASAQPSISAAATNPTSFAAVAAAAHRKEELKKLQAQQPRRSSPPPSVLTPSTAANIQLTPTKDSAFDDGALQSTPSGKKDTPKKDAFGDQSSLHTAESIDAPSILSANSGASPGLQANSALTHQLKSELGIGIGGQSVKESQATTSRLAPQPPTAGKFSILPV</sequence>
<evidence type="ECO:0000313" key="6">
    <source>
        <dbReference type="Proteomes" id="UP000218231"/>
    </source>
</evidence>
<feature type="compositionally biased region" description="Basic and acidic residues" evidence="4">
    <location>
        <begin position="133"/>
        <end position="148"/>
    </location>
</feature>
<dbReference type="OrthoDB" id="5918007at2759"/>
<evidence type="ECO:0008006" key="7">
    <source>
        <dbReference type="Google" id="ProtNLM"/>
    </source>
</evidence>
<dbReference type="PANTHER" id="PTHR16308:SF13">
    <property type="entry name" value="PROTEIN LINGERER"/>
    <property type="match status" value="1"/>
</dbReference>